<evidence type="ECO:0000259" key="10">
    <source>
        <dbReference type="Pfam" id="PF00185"/>
    </source>
</evidence>
<sequence>MAEDIRRYPGEFAYSLAGTLVCTVFFEPSTRTRLSFEAAAHRLGARVLSVGDIQTTRVGLGESVTDTLRMAGYYADLVVARHAEDGMMERMAAAVDVPLINAGEGQGSHPTQTLIDLFTMRKHFGGLDGLRVGIAGGVRYSRAAKSLFAGLRAFRDVRLHVVDAVGDADADAAAAPMPALSQLAGADVQEHACVADMLGQVDVLYVVRVQREQYREPSTYEQQLRRCRVTRDLLRGGRRDMAVLHCLPRGEELPEEVDETPFNHYFRQAANGVAVRMAVLQRYLGRSRLSTAALMGQSLCVDIAPTQPAKPSLAW</sequence>
<dbReference type="GO" id="GO:0006520">
    <property type="term" value="P:amino acid metabolic process"/>
    <property type="evidence" value="ECO:0007669"/>
    <property type="project" value="InterPro"/>
</dbReference>
<dbReference type="UniPathway" id="UPA00070">
    <property type="reaction ID" value="UER00116"/>
</dbReference>
<dbReference type="PANTHER" id="PTHR45753:SF6">
    <property type="entry name" value="ASPARTATE CARBAMOYLTRANSFERASE"/>
    <property type="match status" value="1"/>
</dbReference>
<evidence type="ECO:0000313" key="13">
    <source>
        <dbReference type="Proteomes" id="UP000199517"/>
    </source>
</evidence>
<keyword evidence="5" id="KW-0665">Pyrimidine biosynthesis</keyword>
<dbReference type="GO" id="GO:0006207">
    <property type="term" value="P:'de novo' pyrimidine nucleobase biosynthetic process"/>
    <property type="evidence" value="ECO:0007669"/>
    <property type="project" value="InterPro"/>
</dbReference>
<keyword evidence="13" id="KW-1185">Reference proteome</keyword>
<dbReference type="PANTHER" id="PTHR45753">
    <property type="entry name" value="ORNITHINE CARBAMOYLTRANSFERASE, MITOCHONDRIAL"/>
    <property type="match status" value="1"/>
</dbReference>
<dbReference type="PRINTS" id="PR00100">
    <property type="entry name" value="AOTCASE"/>
</dbReference>
<keyword evidence="4 9" id="KW-0808">Transferase</keyword>
<dbReference type="STRING" id="32040.SAMN04489710_101397"/>
<organism evidence="12 13">
    <name type="scientific">Paracidovorax konjaci</name>
    <dbReference type="NCBI Taxonomy" id="32040"/>
    <lineage>
        <taxon>Bacteria</taxon>
        <taxon>Pseudomonadati</taxon>
        <taxon>Pseudomonadota</taxon>
        <taxon>Betaproteobacteria</taxon>
        <taxon>Burkholderiales</taxon>
        <taxon>Comamonadaceae</taxon>
        <taxon>Paracidovorax</taxon>
    </lineage>
</organism>
<evidence type="ECO:0000256" key="5">
    <source>
        <dbReference type="ARBA" id="ARBA00022975"/>
    </source>
</evidence>
<protein>
    <recommendedName>
        <fullName evidence="3 8">Aspartate carbamoyltransferase</fullName>
        <ecNumber evidence="3 8">2.1.3.2</ecNumber>
    </recommendedName>
</protein>
<feature type="domain" description="Aspartate/ornithine carbamoyltransferase carbamoyl-P binding" evidence="11">
    <location>
        <begin position="11"/>
        <end position="121"/>
    </location>
</feature>
<dbReference type="InterPro" id="IPR036901">
    <property type="entry name" value="Asp/Orn_carbamoylTrfase_sf"/>
</dbReference>
<evidence type="ECO:0000256" key="6">
    <source>
        <dbReference type="ARBA" id="ARBA00043884"/>
    </source>
</evidence>
<gene>
    <name evidence="12" type="ORF">SAMN04489710_101397</name>
</gene>
<proteinExistence type="inferred from homology"/>
<dbReference type="EMBL" id="FOMQ01000001">
    <property type="protein sequence ID" value="SFD38021.1"/>
    <property type="molecule type" value="Genomic_DNA"/>
</dbReference>
<dbReference type="InterPro" id="IPR006130">
    <property type="entry name" value="Asp/Orn_carbamoylTrfase"/>
</dbReference>
<dbReference type="InterPro" id="IPR006131">
    <property type="entry name" value="Asp_carbamoyltransf_Asp/Orn-bd"/>
</dbReference>
<evidence type="ECO:0000256" key="7">
    <source>
        <dbReference type="ARBA" id="ARBA00048859"/>
    </source>
</evidence>
<dbReference type="EC" id="2.1.3.2" evidence="3 8"/>
<evidence type="ECO:0000256" key="2">
    <source>
        <dbReference type="ARBA" id="ARBA00008896"/>
    </source>
</evidence>
<dbReference type="SUPFAM" id="SSF53671">
    <property type="entry name" value="Aspartate/ornithine carbamoyltransferase"/>
    <property type="match status" value="1"/>
</dbReference>
<dbReference type="Pfam" id="PF00185">
    <property type="entry name" value="OTCace"/>
    <property type="match status" value="1"/>
</dbReference>
<dbReference type="GO" id="GO:0016597">
    <property type="term" value="F:amino acid binding"/>
    <property type="evidence" value="ECO:0007669"/>
    <property type="project" value="InterPro"/>
</dbReference>
<dbReference type="InterPro" id="IPR002082">
    <property type="entry name" value="Asp_carbamoyltransf"/>
</dbReference>
<evidence type="ECO:0000256" key="3">
    <source>
        <dbReference type="ARBA" id="ARBA00013008"/>
    </source>
</evidence>
<dbReference type="GO" id="GO:0044205">
    <property type="term" value="P:'de novo' UMP biosynthetic process"/>
    <property type="evidence" value="ECO:0007669"/>
    <property type="project" value="UniProtKB-UniPathway"/>
</dbReference>
<comment type="catalytic activity">
    <reaction evidence="7">
        <text>carbamoyl phosphate + L-aspartate = N-carbamoyl-L-aspartate + phosphate + H(+)</text>
        <dbReference type="Rhea" id="RHEA:20013"/>
        <dbReference type="ChEBI" id="CHEBI:15378"/>
        <dbReference type="ChEBI" id="CHEBI:29991"/>
        <dbReference type="ChEBI" id="CHEBI:32814"/>
        <dbReference type="ChEBI" id="CHEBI:43474"/>
        <dbReference type="ChEBI" id="CHEBI:58228"/>
        <dbReference type="EC" id="2.1.3.2"/>
    </reaction>
</comment>
<evidence type="ECO:0000256" key="1">
    <source>
        <dbReference type="ARBA" id="ARBA00004852"/>
    </source>
</evidence>
<evidence type="ECO:0000313" key="12">
    <source>
        <dbReference type="EMBL" id="SFD38021.1"/>
    </source>
</evidence>
<dbReference type="InterPro" id="IPR006132">
    <property type="entry name" value="Asp/Orn_carbamoyltranf_P-bd"/>
</dbReference>
<dbReference type="PROSITE" id="PS00097">
    <property type="entry name" value="CARBAMOYLTRANSFERASE"/>
    <property type="match status" value="1"/>
</dbReference>
<comment type="function">
    <text evidence="6">Catalyzes the condensation of carbamoyl phosphate and aspartate to form carbamoyl aspartate and inorganic phosphate, the committed step in the de novo pyrimidine nucleotide biosynthesis pathway.</text>
</comment>
<comment type="pathway">
    <text evidence="1">Pyrimidine metabolism; UMP biosynthesis via de novo pathway; (S)-dihydroorotate from bicarbonate: step 2/3.</text>
</comment>
<feature type="domain" description="Aspartate/ornithine carbamoyltransferase Asp/Orn-binding" evidence="10">
    <location>
        <begin position="129"/>
        <end position="281"/>
    </location>
</feature>
<name>A0A1I1RUU7_9BURK</name>
<dbReference type="AlphaFoldDB" id="A0A1I1RUU7"/>
<evidence type="ECO:0000256" key="8">
    <source>
        <dbReference type="NCBIfam" id="TIGR00670"/>
    </source>
</evidence>
<evidence type="ECO:0000256" key="4">
    <source>
        <dbReference type="ARBA" id="ARBA00022679"/>
    </source>
</evidence>
<dbReference type="NCBIfam" id="TIGR00670">
    <property type="entry name" value="asp_carb_tr"/>
    <property type="match status" value="1"/>
</dbReference>
<accession>A0A1I1RUU7</accession>
<dbReference type="PRINTS" id="PR00101">
    <property type="entry name" value="ATCASE"/>
</dbReference>
<dbReference type="GO" id="GO:0004070">
    <property type="term" value="F:aspartate carbamoyltransferase activity"/>
    <property type="evidence" value="ECO:0007669"/>
    <property type="project" value="UniProtKB-UniRule"/>
</dbReference>
<dbReference type="Pfam" id="PF02729">
    <property type="entry name" value="OTCace_N"/>
    <property type="match status" value="1"/>
</dbReference>
<evidence type="ECO:0000256" key="9">
    <source>
        <dbReference type="RuleBase" id="RU003634"/>
    </source>
</evidence>
<dbReference type="Proteomes" id="UP000199517">
    <property type="component" value="Unassembled WGS sequence"/>
</dbReference>
<dbReference type="Gene3D" id="3.40.50.1370">
    <property type="entry name" value="Aspartate/ornithine carbamoyltransferase"/>
    <property type="match status" value="2"/>
</dbReference>
<evidence type="ECO:0000259" key="11">
    <source>
        <dbReference type="Pfam" id="PF02729"/>
    </source>
</evidence>
<reference evidence="13" key="1">
    <citation type="submission" date="2016-10" db="EMBL/GenBank/DDBJ databases">
        <authorList>
            <person name="Varghese N."/>
            <person name="Submissions S."/>
        </authorList>
    </citation>
    <scope>NUCLEOTIDE SEQUENCE [LARGE SCALE GENOMIC DNA]</scope>
    <source>
        <strain evidence="13">DSM 7481</strain>
    </source>
</reference>
<comment type="similarity">
    <text evidence="2">Belongs to the aspartate/ornithine carbamoyltransferase superfamily. ATCase family.</text>
</comment>